<feature type="chain" id="PRO_5043512149" evidence="3">
    <location>
        <begin position="22"/>
        <end position="205"/>
    </location>
</feature>
<keyword evidence="5" id="KW-1185">Reference proteome</keyword>
<feature type="region of interest" description="Disordered" evidence="1">
    <location>
        <begin position="170"/>
        <end position="205"/>
    </location>
</feature>
<feature type="transmembrane region" description="Helical" evidence="2">
    <location>
        <begin position="37"/>
        <end position="58"/>
    </location>
</feature>
<accession>A0A8R1YR39</accession>
<name>A0A2A6BL32_PRIPA</name>
<proteinExistence type="predicted"/>
<evidence type="ECO:0000313" key="4">
    <source>
        <dbReference type="EnsemblMetazoa" id="PPA35865.1"/>
    </source>
</evidence>
<reference evidence="4" key="2">
    <citation type="submission" date="2022-06" db="UniProtKB">
        <authorList>
            <consortium name="EnsemblMetazoa"/>
        </authorList>
    </citation>
    <scope>IDENTIFICATION</scope>
    <source>
        <strain evidence="4">PS312</strain>
    </source>
</reference>
<dbReference type="AlphaFoldDB" id="A0A2A6BL32"/>
<accession>A0A2A6BL32</accession>
<evidence type="ECO:0000256" key="3">
    <source>
        <dbReference type="SAM" id="SignalP"/>
    </source>
</evidence>
<evidence type="ECO:0000313" key="5">
    <source>
        <dbReference type="Proteomes" id="UP000005239"/>
    </source>
</evidence>
<protein>
    <submittedName>
        <fullName evidence="4">Uncharacterized protein</fullName>
    </submittedName>
</protein>
<evidence type="ECO:0000256" key="2">
    <source>
        <dbReference type="SAM" id="Phobius"/>
    </source>
</evidence>
<feature type="compositionally biased region" description="Acidic residues" evidence="1">
    <location>
        <begin position="186"/>
        <end position="196"/>
    </location>
</feature>
<gene>
    <name evidence="4" type="primary">WBGene00274234</name>
</gene>
<sequence>MLLSSSLRAAVLLQVLQRAAAADEGFFSFMSREAWVYFGVLCTFAAGTTVLCCLFKCWRCLCHCRSKVNDEVPVFPDEASVSGNKSSTKIQKKTQKCCDMILLFPITMFSRQWCPDVYHSPWIAVETFSLQVAQQIPVKHYNWPPHRVLIRKVIAEQMERERQARDEMYAQRRARRQGREGTVEERNEEIELEDLEEQTRSNIGF</sequence>
<keyword evidence="2" id="KW-0472">Membrane</keyword>
<reference evidence="5" key="1">
    <citation type="journal article" date="2008" name="Nat. Genet.">
        <title>The Pristionchus pacificus genome provides a unique perspective on nematode lifestyle and parasitism.</title>
        <authorList>
            <person name="Dieterich C."/>
            <person name="Clifton S.W."/>
            <person name="Schuster L.N."/>
            <person name="Chinwalla A."/>
            <person name="Delehaunty K."/>
            <person name="Dinkelacker I."/>
            <person name="Fulton L."/>
            <person name="Fulton R."/>
            <person name="Godfrey J."/>
            <person name="Minx P."/>
            <person name="Mitreva M."/>
            <person name="Roeseler W."/>
            <person name="Tian H."/>
            <person name="Witte H."/>
            <person name="Yang S.P."/>
            <person name="Wilson R.K."/>
            <person name="Sommer R.J."/>
        </authorList>
    </citation>
    <scope>NUCLEOTIDE SEQUENCE [LARGE SCALE GENOMIC DNA]</scope>
    <source>
        <strain evidence="5">PS312</strain>
    </source>
</reference>
<evidence type="ECO:0000256" key="1">
    <source>
        <dbReference type="SAM" id="MobiDB-lite"/>
    </source>
</evidence>
<feature type="signal peptide" evidence="3">
    <location>
        <begin position="1"/>
        <end position="21"/>
    </location>
</feature>
<organism evidence="4 5">
    <name type="scientific">Pristionchus pacificus</name>
    <name type="common">Parasitic nematode worm</name>
    <dbReference type="NCBI Taxonomy" id="54126"/>
    <lineage>
        <taxon>Eukaryota</taxon>
        <taxon>Metazoa</taxon>
        <taxon>Ecdysozoa</taxon>
        <taxon>Nematoda</taxon>
        <taxon>Chromadorea</taxon>
        <taxon>Rhabditida</taxon>
        <taxon>Rhabditina</taxon>
        <taxon>Diplogasteromorpha</taxon>
        <taxon>Diplogasteroidea</taxon>
        <taxon>Neodiplogasteridae</taxon>
        <taxon>Pristionchus</taxon>
    </lineage>
</organism>
<dbReference type="Proteomes" id="UP000005239">
    <property type="component" value="Unassembled WGS sequence"/>
</dbReference>
<keyword evidence="2" id="KW-1133">Transmembrane helix</keyword>
<keyword evidence="3" id="KW-0732">Signal</keyword>
<dbReference type="EnsemblMetazoa" id="PPA35865.1">
    <property type="protein sequence ID" value="PPA35865.1"/>
    <property type="gene ID" value="WBGene00274234"/>
</dbReference>
<keyword evidence="2" id="KW-0812">Transmembrane</keyword>